<comment type="caution">
    <text evidence="1">The sequence shown here is derived from an EMBL/GenBank/DDBJ whole genome shotgun (WGS) entry which is preliminary data.</text>
</comment>
<organism evidence="1 2">
    <name type="scientific">Dechloromonas hankyongensis</name>
    <dbReference type="NCBI Taxonomy" id="2908002"/>
    <lineage>
        <taxon>Bacteria</taxon>
        <taxon>Pseudomonadati</taxon>
        <taxon>Pseudomonadota</taxon>
        <taxon>Betaproteobacteria</taxon>
        <taxon>Rhodocyclales</taxon>
        <taxon>Azonexaceae</taxon>
        <taxon>Dechloromonas</taxon>
    </lineage>
</organism>
<protein>
    <submittedName>
        <fullName evidence="1">Uncharacterized protein</fullName>
    </submittedName>
</protein>
<dbReference type="Proteomes" id="UP001165384">
    <property type="component" value="Unassembled WGS sequence"/>
</dbReference>
<dbReference type="RefSeq" id="WP_275712076.1">
    <property type="nucleotide sequence ID" value="NZ_JAKLTN010000004.1"/>
</dbReference>
<sequence>MHEETGTFEEQVAQIADRGLANADCVALRLVADRLWRSRHIPDLRQVPPELRADAGYLIERLTRFNNLDQGREIEILAALAPWQDESEHQSPASCRDPLAQEWGASSALSSRQLIALWP</sequence>
<reference evidence="1" key="1">
    <citation type="submission" date="2022-01" db="EMBL/GenBank/DDBJ databases">
        <authorList>
            <person name="Jo J.-H."/>
            <person name="Im W.-T."/>
        </authorList>
    </citation>
    <scope>NUCLEOTIDE SEQUENCE</scope>
    <source>
        <strain evidence="1">XY25</strain>
    </source>
</reference>
<proteinExistence type="predicted"/>
<dbReference type="EMBL" id="JAKLTN010000004">
    <property type="protein sequence ID" value="MCG2578686.1"/>
    <property type="molecule type" value="Genomic_DNA"/>
</dbReference>
<accession>A0ABS9K689</accession>
<evidence type="ECO:0000313" key="1">
    <source>
        <dbReference type="EMBL" id="MCG2578686.1"/>
    </source>
</evidence>
<gene>
    <name evidence="1" type="ORF">LZ012_16935</name>
</gene>
<evidence type="ECO:0000313" key="2">
    <source>
        <dbReference type="Proteomes" id="UP001165384"/>
    </source>
</evidence>
<name>A0ABS9K689_9RHOO</name>
<keyword evidence="2" id="KW-1185">Reference proteome</keyword>